<comment type="caution">
    <text evidence="1">The sequence shown here is derived from an EMBL/GenBank/DDBJ whole genome shotgun (WGS) entry which is preliminary data.</text>
</comment>
<dbReference type="InterPro" id="IPR001372">
    <property type="entry name" value="Dynein_light_chain_typ-1/2"/>
</dbReference>
<sequence>MSKHSHSSSSSEEDTKETKTENKAVIKKTDMNLEMQQAAVDATYAAMEAYEKEKDVAANVKREFDKKYSPTWNCFVGKDFGCYLTHQKGTFIYFLLMGKAVLLFKAGEYATDD</sequence>
<dbReference type="GO" id="GO:0007017">
    <property type="term" value="P:microtubule-based process"/>
    <property type="evidence" value="ECO:0007669"/>
    <property type="project" value="InterPro"/>
</dbReference>
<protein>
    <submittedName>
        <fullName evidence="1">Dynein light chain 1, cytoplasmic</fullName>
    </submittedName>
</protein>
<dbReference type="InterPro" id="IPR037177">
    <property type="entry name" value="DLC_sf"/>
</dbReference>
<dbReference type="STRING" id="79923.H2KSR4"/>
<dbReference type="Pfam" id="PF01221">
    <property type="entry name" value="Dynein_light"/>
    <property type="match status" value="1"/>
</dbReference>
<dbReference type="GO" id="GO:0005874">
    <property type="term" value="C:microtubule"/>
    <property type="evidence" value="ECO:0007669"/>
    <property type="project" value="UniProtKB-KW"/>
</dbReference>
<dbReference type="Proteomes" id="UP000286415">
    <property type="component" value="Unassembled WGS sequence"/>
</dbReference>
<dbReference type="SUPFAM" id="SSF54648">
    <property type="entry name" value="DLC"/>
    <property type="match status" value="1"/>
</dbReference>
<dbReference type="PANTHER" id="PTHR11886:SF35">
    <property type="entry name" value="DYNEIN LIGHT CHAIN"/>
    <property type="match status" value="1"/>
</dbReference>
<dbReference type="EMBL" id="NIRI02000010">
    <property type="protein sequence ID" value="KAG5453772.1"/>
    <property type="molecule type" value="Genomic_DNA"/>
</dbReference>
<dbReference type="GO" id="GO:0051028">
    <property type="term" value="P:mRNA transport"/>
    <property type="evidence" value="ECO:0007669"/>
    <property type="project" value="UniProtKB-KW"/>
</dbReference>
<dbReference type="GO" id="GO:0045505">
    <property type="term" value="F:dynein intermediate chain binding"/>
    <property type="evidence" value="ECO:0007669"/>
    <property type="project" value="TreeGrafter"/>
</dbReference>
<dbReference type="GO" id="GO:0005868">
    <property type="term" value="C:cytoplasmic dynein complex"/>
    <property type="evidence" value="ECO:0007669"/>
    <property type="project" value="TreeGrafter"/>
</dbReference>
<dbReference type="OrthoDB" id="10033309at2759"/>
<organism evidence="1 2">
    <name type="scientific">Clonorchis sinensis</name>
    <name type="common">Chinese liver fluke</name>
    <dbReference type="NCBI Taxonomy" id="79923"/>
    <lineage>
        <taxon>Eukaryota</taxon>
        <taxon>Metazoa</taxon>
        <taxon>Spiralia</taxon>
        <taxon>Lophotrochozoa</taxon>
        <taxon>Platyhelminthes</taxon>
        <taxon>Trematoda</taxon>
        <taxon>Digenea</taxon>
        <taxon>Opisthorchiida</taxon>
        <taxon>Opisthorchiata</taxon>
        <taxon>Opisthorchiidae</taxon>
        <taxon>Clonorchis</taxon>
    </lineage>
</organism>
<dbReference type="Gene3D" id="3.30.740.10">
    <property type="entry name" value="Protein Inhibitor Of Neuronal Nitric Oxide Synthase"/>
    <property type="match status" value="1"/>
</dbReference>
<reference evidence="1 2" key="2">
    <citation type="journal article" date="2021" name="Genomics">
        <title>High-quality reference genome for Clonorchis sinensis.</title>
        <authorList>
            <person name="Young N.D."/>
            <person name="Stroehlein A.J."/>
            <person name="Kinkar L."/>
            <person name="Wang T."/>
            <person name="Sohn W.M."/>
            <person name="Chang B.C.H."/>
            <person name="Kaur P."/>
            <person name="Weisz D."/>
            <person name="Dudchenko O."/>
            <person name="Aiden E.L."/>
            <person name="Korhonen P.K."/>
            <person name="Gasser R.B."/>
        </authorList>
    </citation>
    <scope>NUCLEOTIDE SEQUENCE [LARGE SCALE GENOMIC DNA]</scope>
    <source>
        <strain evidence="1">Cs-k2</strain>
    </source>
</reference>
<evidence type="ECO:0000313" key="1">
    <source>
        <dbReference type="EMBL" id="KAG5453772.1"/>
    </source>
</evidence>
<keyword evidence="2" id="KW-1185">Reference proteome</keyword>
<dbReference type="GO" id="GO:0015031">
    <property type="term" value="P:protein transport"/>
    <property type="evidence" value="ECO:0007669"/>
    <property type="project" value="UniProtKB-KW"/>
</dbReference>
<dbReference type="CDD" id="cd21452">
    <property type="entry name" value="DLC-like_DYNLL1_DYNLL2"/>
    <property type="match status" value="1"/>
</dbReference>
<gene>
    <name evidence="1" type="ORF">CSKR_113214</name>
</gene>
<reference evidence="1 2" key="1">
    <citation type="journal article" date="2018" name="Biotechnol. Adv.">
        <title>Improved genomic resources and new bioinformatic workflow for the carcinogenic parasite Clonorchis sinensis: Biotechnological implications.</title>
        <authorList>
            <person name="Wang D."/>
            <person name="Korhonen P.K."/>
            <person name="Gasser R.B."/>
            <person name="Young N.D."/>
        </authorList>
    </citation>
    <scope>NUCLEOTIDE SEQUENCE [LARGE SCALE GENOMIC DNA]</scope>
    <source>
        <strain evidence="1">Cs-k2</strain>
    </source>
</reference>
<evidence type="ECO:0000313" key="2">
    <source>
        <dbReference type="Proteomes" id="UP000286415"/>
    </source>
</evidence>
<accession>A0A8T1MY22</accession>
<name>A0A8T1MY22_CLOSI</name>
<dbReference type="SMART" id="SM01375">
    <property type="entry name" value="Dynein_light"/>
    <property type="match status" value="1"/>
</dbReference>
<proteinExistence type="predicted"/>
<dbReference type="GO" id="GO:0005634">
    <property type="term" value="C:nucleus"/>
    <property type="evidence" value="ECO:0007669"/>
    <property type="project" value="UniProtKB-SubCell"/>
</dbReference>
<dbReference type="PANTHER" id="PTHR11886">
    <property type="entry name" value="DYNEIN LIGHT CHAIN"/>
    <property type="match status" value="1"/>
</dbReference>